<proteinExistence type="predicted"/>
<organism evidence="1 2">
    <name type="scientific">Rotaria socialis</name>
    <dbReference type="NCBI Taxonomy" id="392032"/>
    <lineage>
        <taxon>Eukaryota</taxon>
        <taxon>Metazoa</taxon>
        <taxon>Spiralia</taxon>
        <taxon>Gnathifera</taxon>
        <taxon>Rotifera</taxon>
        <taxon>Eurotatoria</taxon>
        <taxon>Bdelloidea</taxon>
        <taxon>Philodinida</taxon>
        <taxon>Philodinidae</taxon>
        <taxon>Rotaria</taxon>
    </lineage>
</organism>
<protein>
    <submittedName>
        <fullName evidence="1">Uncharacterized protein</fullName>
    </submittedName>
</protein>
<comment type="caution">
    <text evidence="1">The sequence shown here is derived from an EMBL/GenBank/DDBJ whole genome shotgun (WGS) entry which is preliminary data.</text>
</comment>
<name>A0A821B8W8_9BILA</name>
<evidence type="ECO:0000313" key="1">
    <source>
        <dbReference type="EMBL" id="CAF4589058.1"/>
    </source>
</evidence>
<accession>A0A821B8W8</accession>
<feature type="non-terminal residue" evidence="1">
    <location>
        <position position="62"/>
    </location>
</feature>
<evidence type="ECO:0000313" key="2">
    <source>
        <dbReference type="Proteomes" id="UP000663851"/>
    </source>
</evidence>
<dbReference type="EMBL" id="CAJOBO010009038">
    <property type="protein sequence ID" value="CAF4589058.1"/>
    <property type="molecule type" value="Genomic_DNA"/>
</dbReference>
<gene>
    <name evidence="1" type="ORF">HFQ381_LOCUS32929</name>
</gene>
<reference evidence="1" key="1">
    <citation type="submission" date="2021-02" db="EMBL/GenBank/DDBJ databases">
        <authorList>
            <person name="Nowell W R."/>
        </authorList>
    </citation>
    <scope>NUCLEOTIDE SEQUENCE</scope>
</reference>
<dbReference type="AlphaFoldDB" id="A0A821B8W8"/>
<sequence>MFSVGYTGICNLLQLSSVVLPVIQVDQNLDQITDEYRCIEVTNAFDQTAKDAYKGPETFTNI</sequence>
<dbReference type="Proteomes" id="UP000663851">
    <property type="component" value="Unassembled WGS sequence"/>
</dbReference>